<reference evidence="9 10" key="1">
    <citation type="submission" date="2016-07" db="EMBL/GenBank/DDBJ databases">
        <title>Pervasive Adenine N6-methylation of Active Genes in Fungi.</title>
        <authorList>
            <consortium name="DOE Joint Genome Institute"/>
            <person name="Mondo S.J."/>
            <person name="Dannebaum R.O."/>
            <person name="Kuo R.C."/>
            <person name="Labutti K."/>
            <person name="Haridas S."/>
            <person name="Kuo A."/>
            <person name="Salamov A."/>
            <person name="Ahrendt S.R."/>
            <person name="Lipzen A."/>
            <person name="Sullivan W."/>
            <person name="Andreopoulos W.B."/>
            <person name="Clum A."/>
            <person name="Lindquist E."/>
            <person name="Daum C."/>
            <person name="Ramamoorthy G.K."/>
            <person name="Gryganskyi A."/>
            <person name="Culley D."/>
            <person name="Magnuson J.K."/>
            <person name="James T.Y."/>
            <person name="O'Malley M.A."/>
            <person name="Stajich J.E."/>
            <person name="Spatafora J.W."/>
            <person name="Visel A."/>
            <person name="Grigoriev I.V."/>
        </authorList>
    </citation>
    <scope>NUCLEOTIDE SEQUENCE [LARGE SCALE GENOMIC DNA]</scope>
    <source>
        <strain evidence="9 10">NRRL 2496</strain>
    </source>
</reference>
<dbReference type="Pfam" id="PF10168">
    <property type="entry name" value="Nup88"/>
    <property type="match status" value="2"/>
</dbReference>
<dbReference type="OrthoDB" id="341482at2759"/>
<keyword evidence="5" id="KW-0811">Translocation</keyword>
<sequence>MTSAQKSEASVLPNDWLDCLGRHRTFDITSHELAATRQRFDRAQCLNDDFGRQRHTRLIALRGNDLLVAVGSQIRVLDLDAAKDGWIQIAPELLDAGKTASESNWLLDVPYKTLQTPDIDFDIEALVPNMSGNLLAVVGKQRLAVVSLPRHGFVSPPNGVACKTWILGSNCFTSENTILKTLWHPLSETRTHILVLTTDSILRMFDVSESVDEPEQSFDLCPTQRKASNATQRGGISLVDELDSDEEVVTFTVGGDSHNDSGWEPFNVYYALRNGHVYALSPVIPYKSLVRWNHLDALAFVVDAKTQGLIAKMEENHEETDEAYYFLLRLQSQWLSEVLEAAQDHREKNPKSLNTEVATIHIRSGLMPFPVQRQGPFRCAEDGVSFDPECQVADILFLRSHPLRALVLAFTDGSVRNYILEVDVDPQWKMPRDATHWQRQLLNFQAMTDVLPRATLYERIQLPESGSFGTLLVADPLYPETYYVYSASGVHQVSLAELAKKMAKLDKLYLSQPDEEVFLDAMDEMMSERKSEVQCLVSSETYNANQPEPILGIAVITDIYLTYSLLALTRSYKLVATELSVRHEHAKPAATASNAKRRTETPTLKYEAFSGKPAYTVPEALNAAPLKFAVSADLGGNKPIVINENTLRFMVSTSQKPLEALTKLVGIASSLEQRISVQQQELERQIDTTYKLAQTLEKTVSAKAVKEQDERILQLARRHGKISLRIDSFLRKSMQVHQPELSEDERKWVERMNELQEKVEGPNGYVARMEKLKEQLQRAKSAPARSTAQRTNGLMTSAQSKTLLLQLTEKKRALQEIKQRVEVLQDCLT</sequence>
<dbReference type="InParanoid" id="A0A1X2HQ78"/>
<keyword evidence="2" id="KW-0813">Transport</keyword>
<dbReference type="InterPro" id="IPR037700">
    <property type="entry name" value="NUP88/NUP82"/>
</dbReference>
<proteinExistence type="predicted"/>
<keyword evidence="6" id="KW-0906">Nuclear pore complex</keyword>
<keyword evidence="3" id="KW-0509">mRNA transport</keyword>
<keyword evidence="7" id="KW-0539">Nucleus</keyword>
<keyword evidence="8" id="KW-0175">Coiled coil</keyword>
<dbReference type="GO" id="GO:0005643">
    <property type="term" value="C:nuclear pore"/>
    <property type="evidence" value="ECO:0007669"/>
    <property type="project" value="UniProtKB-SubCell"/>
</dbReference>
<evidence type="ECO:0000256" key="8">
    <source>
        <dbReference type="SAM" id="Coils"/>
    </source>
</evidence>
<dbReference type="AlphaFoldDB" id="A0A1X2HQ78"/>
<dbReference type="GO" id="GO:0000056">
    <property type="term" value="P:ribosomal small subunit export from nucleus"/>
    <property type="evidence" value="ECO:0007669"/>
    <property type="project" value="InterPro"/>
</dbReference>
<evidence type="ECO:0000313" key="9">
    <source>
        <dbReference type="EMBL" id="ORZ01543.1"/>
    </source>
</evidence>
<dbReference type="PANTHER" id="PTHR13257">
    <property type="entry name" value="NUCLEOPORIN NUP84-RELATED"/>
    <property type="match status" value="1"/>
</dbReference>
<evidence type="ECO:0000256" key="7">
    <source>
        <dbReference type="ARBA" id="ARBA00023242"/>
    </source>
</evidence>
<dbReference type="STRING" id="13706.A0A1X2HQ78"/>
<comment type="caution">
    <text evidence="9">The sequence shown here is derived from an EMBL/GenBank/DDBJ whole genome shotgun (WGS) entry which is preliminary data.</text>
</comment>
<dbReference type="GO" id="GO:0000055">
    <property type="term" value="P:ribosomal large subunit export from nucleus"/>
    <property type="evidence" value="ECO:0007669"/>
    <property type="project" value="InterPro"/>
</dbReference>
<evidence type="ECO:0000256" key="3">
    <source>
        <dbReference type="ARBA" id="ARBA00022816"/>
    </source>
</evidence>
<dbReference type="FunCoup" id="A0A1X2HQ78">
    <property type="interactions" value="16"/>
</dbReference>
<protein>
    <submittedName>
        <fullName evidence="9">Uncharacterized protein</fullName>
    </submittedName>
</protein>
<evidence type="ECO:0000313" key="10">
    <source>
        <dbReference type="Proteomes" id="UP000242180"/>
    </source>
</evidence>
<name>A0A1X2HQ78_SYNRA</name>
<accession>A0A1X2HQ78</accession>
<keyword evidence="10" id="KW-1185">Reference proteome</keyword>
<dbReference type="Proteomes" id="UP000242180">
    <property type="component" value="Unassembled WGS sequence"/>
</dbReference>
<evidence type="ECO:0000256" key="4">
    <source>
        <dbReference type="ARBA" id="ARBA00022927"/>
    </source>
</evidence>
<evidence type="ECO:0000256" key="6">
    <source>
        <dbReference type="ARBA" id="ARBA00023132"/>
    </source>
</evidence>
<dbReference type="GO" id="GO:0006406">
    <property type="term" value="P:mRNA export from nucleus"/>
    <property type="evidence" value="ECO:0007669"/>
    <property type="project" value="TreeGrafter"/>
</dbReference>
<evidence type="ECO:0000256" key="5">
    <source>
        <dbReference type="ARBA" id="ARBA00023010"/>
    </source>
</evidence>
<comment type="subcellular location">
    <subcellularLocation>
        <location evidence="1">Nucleus</location>
        <location evidence="1">Nuclear pore complex</location>
    </subcellularLocation>
</comment>
<evidence type="ECO:0000256" key="2">
    <source>
        <dbReference type="ARBA" id="ARBA00022448"/>
    </source>
</evidence>
<dbReference type="EMBL" id="MCGN01000002">
    <property type="protein sequence ID" value="ORZ01543.1"/>
    <property type="molecule type" value="Genomic_DNA"/>
</dbReference>
<keyword evidence="4" id="KW-0653">Protein transport</keyword>
<gene>
    <name evidence="9" type="ORF">BCR43DRAFT_470276</name>
</gene>
<dbReference type="PANTHER" id="PTHR13257:SF0">
    <property type="entry name" value="NUCLEAR PORE COMPLEX PROTEIN NUP88"/>
    <property type="match status" value="1"/>
</dbReference>
<feature type="coiled-coil region" evidence="8">
    <location>
        <begin position="668"/>
        <end position="699"/>
    </location>
</feature>
<dbReference type="InterPro" id="IPR019321">
    <property type="entry name" value="Nucleoporin_Nup88"/>
</dbReference>
<organism evidence="9 10">
    <name type="scientific">Syncephalastrum racemosum</name>
    <name type="common">Filamentous fungus</name>
    <dbReference type="NCBI Taxonomy" id="13706"/>
    <lineage>
        <taxon>Eukaryota</taxon>
        <taxon>Fungi</taxon>
        <taxon>Fungi incertae sedis</taxon>
        <taxon>Mucoromycota</taxon>
        <taxon>Mucoromycotina</taxon>
        <taxon>Mucoromycetes</taxon>
        <taxon>Mucorales</taxon>
        <taxon>Syncephalastraceae</taxon>
        <taxon>Syncephalastrum</taxon>
    </lineage>
</organism>
<evidence type="ECO:0000256" key="1">
    <source>
        <dbReference type="ARBA" id="ARBA00004567"/>
    </source>
</evidence>
<dbReference type="OMA" id="WHPLGVH"/>
<dbReference type="GO" id="GO:0017056">
    <property type="term" value="F:structural constituent of nuclear pore"/>
    <property type="evidence" value="ECO:0007669"/>
    <property type="project" value="InterPro"/>
</dbReference>
<dbReference type="GO" id="GO:0006606">
    <property type="term" value="P:protein import into nucleus"/>
    <property type="evidence" value="ECO:0007669"/>
    <property type="project" value="TreeGrafter"/>
</dbReference>